<keyword evidence="2" id="KW-1185">Reference proteome</keyword>
<reference evidence="1 2" key="1">
    <citation type="journal article" date="2022" name="G3 (Bethesda)">
        <title>Whole-genome sequence and methylome profiling of the almond [Prunus dulcis (Mill.) D.A. Webb] cultivar 'Nonpareil'.</title>
        <authorList>
            <person name="D'Amico-Willman K.M."/>
            <person name="Ouma W.Z."/>
            <person name="Meulia T."/>
            <person name="Sideli G.M."/>
            <person name="Gradziel T.M."/>
            <person name="Fresnedo-Ramirez J."/>
        </authorList>
    </citation>
    <scope>NUCLEOTIDE SEQUENCE [LARGE SCALE GENOMIC DNA]</scope>
    <source>
        <strain evidence="1">Clone GOH B32 T37-40</strain>
    </source>
</reference>
<protein>
    <submittedName>
        <fullName evidence="1">Uncharacterized protein</fullName>
    </submittedName>
</protein>
<evidence type="ECO:0000313" key="2">
    <source>
        <dbReference type="Proteomes" id="UP001054821"/>
    </source>
</evidence>
<accession>A0AAD4WNM6</accession>
<evidence type="ECO:0000313" key="1">
    <source>
        <dbReference type="EMBL" id="KAI5345657.1"/>
    </source>
</evidence>
<dbReference type="EMBL" id="JAJFAZ020000002">
    <property type="protein sequence ID" value="KAI5345657.1"/>
    <property type="molecule type" value="Genomic_DNA"/>
</dbReference>
<organism evidence="1 2">
    <name type="scientific">Prunus dulcis</name>
    <name type="common">Almond</name>
    <name type="synonym">Amygdalus dulcis</name>
    <dbReference type="NCBI Taxonomy" id="3755"/>
    <lineage>
        <taxon>Eukaryota</taxon>
        <taxon>Viridiplantae</taxon>
        <taxon>Streptophyta</taxon>
        <taxon>Embryophyta</taxon>
        <taxon>Tracheophyta</taxon>
        <taxon>Spermatophyta</taxon>
        <taxon>Magnoliopsida</taxon>
        <taxon>eudicotyledons</taxon>
        <taxon>Gunneridae</taxon>
        <taxon>Pentapetalae</taxon>
        <taxon>rosids</taxon>
        <taxon>fabids</taxon>
        <taxon>Rosales</taxon>
        <taxon>Rosaceae</taxon>
        <taxon>Amygdaloideae</taxon>
        <taxon>Amygdaleae</taxon>
        <taxon>Prunus</taxon>
    </lineage>
</organism>
<sequence length="85" mass="9449">MSVIQNYTALLHQRYKLFSFISLSNNPSIADSSGACGWDSSPGTNVQMPPPISTQYSLELYNHNCASSSSVLLRRHPDELEKSRC</sequence>
<dbReference type="AlphaFoldDB" id="A0AAD4WNM6"/>
<dbReference type="Proteomes" id="UP001054821">
    <property type="component" value="Chromosome 2"/>
</dbReference>
<proteinExistence type="predicted"/>
<comment type="caution">
    <text evidence="1">The sequence shown here is derived from an EMBL/GenBank/DDBJ whole genome shotgun (WGS) entry which is preliminary data.</text>
</comment>
<name>A0AAD4WNM6_PRUDU</name>
<gene>
    <name evidence="1" type="ORF">L3X38_013534</name>
</gene>